<sequence>MMASSGLGIIQFINTSRQGEATSAEDQRRANSHAARIAHAKTRRLRTIEYQVSKAKEALKGTQSCEDRSIITTSGVQPIPGDMIVIEQSILPSPTSLLASDRKDPFDSFGRAFKPVEHFLLDHYVRVVIPHMDLKCNKLVDSGKYVNLMTGEWVRLALTNVGTQSGVFLAACRHLVEQQQQHKYSQLATQYKLYCIQALQNAISSEVSSMISDGTVGIGLLMAYDELWIGDISMTRCHLEGVRKMTEHNGGMHTLGLNGFLERLIRKFLWEINRRNLK</sequence>
<dbReference type="STRING" id="342668.A0A2P6FH71"/>
<dbReference type="RefSeq" id="XP_059320218.1">
    <property type="nucleotide sequence ID" value="XM_059464235.1"/>
</dbReference>
<evidence type="ECO:0000313" key="1">
    <source>
        <dbReference type="EMBL" id="PQM43888.1"/>
    </source>
</evidence>
<keyword evidence="2" id="KW-1185">Reference proteome</keyword>
<dbReference type="EMBL" id="KV460227">
    <property type="protein sequence ID" value="PQM43888.1"/>
    <property type="molecule type" value="Genomic_DNA"/>
</dbReference>
<dbReference type="GeneID" id="84234333"/>
<reference evidence="2" key="2">
    <citation type="journal article" date="2018" name="Nat. Commun.">
        <title>Extreme sensitivity to ultraviolet light in the fungal pathogen causing white-nose syndrome of bats.</title>
        <authorList>
            <person name="Palmer J.M."/>
            <person name="Drees K.P."/>
            <person name="Foster J.T."/>
            <person name="Lindner D.L."/>
        </authorList>
    </citation>
    <scope>NUCLEOTIDE SEQUENCE [LARGE SCALE GENOMIC DNA]</scope>
    <source>
        <strain evidence="2">UAMH 10579</strain>
    </source>
</reference>
<dbReference type="AlphaFoldDB" id="A0A2P6FH71"/>
<protein>
    <submittedName>
        <fullName evidence="1">Uncharacterized protein</fullName>
    </submittedName>
</protein>
<dbReference type="PANTHER" id="PTHR37540:SF5">
    <property type="entry name" value="TRANSCRIPTION FACTOR DOMAIN-CONTAINING PROTEIN"/>
    <property type="match status" value="1"/>
</dbReference>
<dbReference type="Proteomes" id="UP000091956">
    <property type="component" value="Unassembled WGS sequence"/>
</dbReference>
<gene>
    <name evidence="1" type="ORF">VE01_10784</name>
</gene>
<organism evidence="1 2">
    <name type="scientific">Pseudogymnoascus verrucosus</name>
    <dbReference type="NCBI Taxonomy" id="342668"/>
    <lineage>
        <taxon>Eukaryota</taxon>
        <taxon>Fungi</taxon>
        <taxon>Dikarya</taxon>
        <taxon>Ascomycota</taxon>
        <taxon>Pezizomycotina</taxon>
        <taxon>Leotiomycetes</taxon>
        <taxon>Thelebolales</taxon>
        <taxon>Thelebolaceae</taxon>
        <taxon>Pseudogymnoascus</taxon>
    </lineage>
</organism>
<evidence type="ECO:0000313" key="2">
    <source>
        <dbReference type="Proteomes" id="UP000091956"/>
    </source>
</evidence>
<proteinExistence type="predicted"/>
<accession>A0A2P6FH71</accession>
<reference evidence="1 2" key="1">
    <citation type="submission" date="2016-03" db="EMBL/GenBank/DDBJ databases">
        <title>Comparative genomics of Pseudogymnoascus destructans, the fungus causing white-nose syndrome of bats.</title>
        <authorList>
            <person name="Palmer J.M."/>
            <person name="Drees K.P."/>
            <person name="Foster J.T."/>
            <person name="Lindner D.L."/>
        </authorList>
    </citation>
    <scope>NUCLEOTIDE SEQUENCE [LARGE SCALE GENOMIC DNA]</scope>
    <source>
        <strain evidence="1 2">UAMH 10579</strain>
    </source>
</reference>
<name>A0A2P6FH71_9PEZI</name>
<dbReference type="PANTHER" id="PTHR37540">
    <property type="entry name" value="TRANSCRIPTION FACTOR (ACR-2), PUTATIVE-RELATED-RELATED"/>
    <property type="match status" value="1"/>
</dbReference>